<organism evidence="2 3">
    <name type="scientific">Chitinophaga skermanii</name>
    <dbReference type="NCBI Taxonomy" id="331697"/>
    <lineage>
        <taxon>Bacteria</taxon>
        <taxon>Pseudomonadati</taxon>
        <taxon>Bacteroidota</taxon>
        <taxon>Chitinophagia</taxon>
        <taxon>Chitinophagales</taxon>
        <taxon>Chitinophagaceae</taxon>
        <taxon>Chitinophaga</taxon>
    </lineage>
</organism>
<protein>
    <submittedName>
        <fullName evidence="2">Uncharacterized protein</fullName>
    </submittedName>
</protein>
<keyword evidence="3" id="KW-1185">Reference proteome</keyword>
<accession>A0A327R1H5</accession>
<evidence type="ECO:0000313" key="3">
    <source>
        <dbReference type="Proteomes" id="UP000249547"/>
    </source>
</evidence>
<feature type="signal peptide" evidence="1">
    <location>
        <begin position="1"/>
        <end position="21"/>
    </location>
</feature>
<dbReference type="EMBL" id="QLLL01000001">
    <property type="protein sequence ID" value="RAJ10726.1"/>
    <property type="molecule type" value="Genomic_DNA"/>
</dbReference>
<keyword evidence="1" id="KW-0732">Signal</keyword>
<evidence type="ECO:0000256" key="1">
    <source>
        <dbReference type="SAM" id="SignalP"/>
    </source>
</evidence>
<dbReference type="Proteomes" id="UP000249547">
    <property type="component" value="Unassembled WGS sequence"/>
</dbReference>
<name>A0A327R1H5_9BACT</name>
<dbReference type="OrthoDB" id="762647at2"/>
<dbReference type="RefSeq" id="WP_111595857.1">
    <property type="nucleotide sequence ID" value="NZ_QLLL01000001.1"/>
</dbReference>
<sequence>MKHFATWCAALLACVIFSSYAFRSADTNKPTLTIAESKVTVKVDAIGIEQLKSAKLSAVQEVSKNYFVTIPGTGPVGPVEPWDPIICDGMTHSQLWADISTRYNNWRNSAAGAAAQQWANQTCQPYMICFANCGLAVLYAIEPTNWKCNIAQWYGEVAKRGSLEAVLVP</sequence>
<proteinExistence type="predicted"/>
<evidence type="ECO:0000313" key="2">
    <source>
        <dbReference type="EMBL" id="RAJ10726.1"/>
    </source>
</evidence>
<gene>
    <name evidence="2" type="ORF">LX64_00332</name>
</gene>
<reference evidence="2 3" key="1">
    <citation type="submission" date="2018-06" db="EMBL/GenBank/DDBJ databases">
        <title>Genomic Encyclopedia of Archaeal and Bacterial Type Strains, Phase II (KMG-II): from individual species to whole genera.</title>
        <authorList>
            <person name="Goeker M."/>
        </authorList>
    </citation>
    <scope>NUCLEOTIDE SEQUENCE [LARGE SCALE GENOMIC DNA]</scope>
    <source>
        <strain evidence="2 3">DSM 23857</strain>
    </source>
</reference>
<dbReference type="AlphaFoldDB" id="A0A327R1H5"/>
<comment type="caution">
    <text evidence="2">The sequence shown here is derived from an EMBL/GenBank/DDBJ whole genome shotgun (WGS) entry which is preliminary data.</text>
</comment>
<feature type="chain" id="PRO_5016278525" evidence="1">
    <location>
        <begin position="22"/>
        <end position="169"/>
    </location>
</feature>